<dbReference type="EMBL" id="FNES01000003">
    <property type="protein sequence ID" value="SDJ22076.1"/>
    <property type="molecule type" value="Genomic_DNA"/>
</dbReference>
<dbReference type="STRING" id="376427.SAMN04487954_103369"/>
<evidence type="ECO:0000313" key="1">
    <source>
        <dbReference type="EMBL" id="SDJ22076.1"/>
    </source>
</evidence>
<evidence type="ECO:0000313" key="2">
    <source>
        <dbReference type="Proteomes" id="UP000198525"/>
    </source>
</evidence>
<accession>A0A1G8RYN3</accession>
<protein>
    <submittedName>
        <fullName evidence="1">Uncharacterized protein</fullName>
    </submittedName>
</protein>
<dbReference type="Proteomes" id="UP000198525">
    <property type="component" value="Unassembled WGS sequence"/>
</dbReference>
<name>A0A1G8RYN3_9GAMM</name>
<sequence length="149" mass="16593">MMTETMPQSGFYAKARQGMPGLIDQWRRLGRGDADRLALILAETARVAHLGDPEATPDGATLKAWSQPGAQNDIPLWAARTATFLLVQMPARPMPQSEQEACSWAYCWLLNRDFDSVEAAREALPEHLRERLVHAVGAAWADRQGLRLI</sequence>
<organism evidence="1 2">
    <name type="scientific">Billgrantia gudaonensis</name>
    <dbReference type="NCBI Taxonomy" id="376427"/>
    <lineage>
        <taxon>Bacteria</taxon>
        <taxon>Pseudomonadati</taxon>
        <taxon>Pseudomonadota</taxon>
        <taxon>Gammaproteobacteria</taxon>
        <taxon>Oceanospirillales</taxon>
        <taxon>Halomonadaceae</taxon>
        <taxon>Billgrantia</taxon>
    </lineage>
</organism>
<gene>
    <name evidence="1" type="ORF">SAMN04487954_103369</name>
</gene>
<dbReference type="AlphaFoldDB" id="A0A1G8RYN3"/>
<proteinExistence type="predicted"/>
<keyword evidence="2" id="KW-1185">Reference proteome</keyword>
<reference evidence="1 2" key="1">
    <citation type="submission" date="2016-10" db="EMBL/GenBank/DDBJ databases">
        <authorList>
            <person name="de Groot N.N."/>
        </authorList>
    </citation>
    <scope>NUCLEOTIDE SEQUENCE [LARGE SCALE GENOMIC DNA]</scope>
    <source>
        <strain evidence="1 2">CGMCC 1.6133</strain>
    </source>
</reference>